<evidence type="ECO:0000256" key="1">
    <source>
        <dbReference type="SAM" id="MobiDB-lite"/>
    </source>
</evidence>
<dbReference type="AlphaFoldDB" id="A0A914LFS7"/>
<keyword evidence="2" id="KW-1185">Reference proteome</keyword>
<feature type="region of interest" description="Disordered" evidence="1">
    <location>
        <begin position="43"/>
        <end position="78"/>
    </location>
</feature>
<protein>
    <submittedName>
        <fullName evidence="3">Candidate secreted effector</fullName>
    </submittedName>
</protein>
<sequence>MWFGISCCIGRSIRDVWNGFNQQAGNNNVNRIEINIGGAAATTTKKEVRGTSNTQTPTSTQNTQQTKTIAKTEGEKKK</sequence>
<name>A0A914LFS7_MELIC</name>
<organism evidence="2 3">
    <name type="scientific">Meloidogyne incognita</name>
    <name type="common">Southern root-knot nematode worm</name>
    <name type="synonym">Oxyuris incognita</name>
    <dbReference type="NCBI Taxonomy" id="6306"/>
    <lineage>
        <taxon>Eukaryota</taxon>
        <taxon>Metazoa</taxon>
        <taxon>Ecdysozoa</taxon>
        <taxon>Nematoda</taxon>
        <taxon>Chromadorea</taxon>
        <taxon>Rhabditida</taxon>
        <taxon>Tylenchina</taxon>
        <taxon>Tylenchomorpha</taxon>
        <taxon>Tylenchoidea</taxon>
        <taxon>Meloidogynidae</taxon>
        <taxon>Meloidogyninae</taxon>
        <taxon>Meloidogyne</taxon>
        <taxon>Meloidogyne incognita group</taxon>
    </lineage>
</organism>
<dbReference type="Proteomes" id="UP000887563">
    <property type="component" value="Unplaced"/>
</dbReference>
<feature type="compositionally biased region" description="Low complexity" evidence="1">
    <location>
        <begin position="51"/>
        <end position="68"/>
    </location>
</feature>
<reference evidence="3" key="1">
    <citation type="submission" date="2022-11" db="UniProtKB">
        <authorList>
            <consortium name="WormBaseParasite"/>
        </authorList>
    </citation>
    <scope>IDENTIFICATION</scope>
</reference>
<proteinExistence type="predicted"/>
<dbReference type="WBParaSite" id="Minc3s00488g13174">
    <property type="protein sequence ID" value="Minc3s00488g13174"/>
    <property type="gene ID" value="Minc3s00488g13174"/>
</dbReference>
<evidence type="ECO:0000313" key="3">
    <source>
        <dbReference type="WBParaSite" id="Minc3s00488g13174"/>
    </source>
</evidence>
<accession>A0A914LFS7</accession>
<evidence type="ECO:0000313" key="2">
    <source>
        <dbReference type="Proteomes" id="UP000887563"/>
    </source>
</evidence>